<dbReference type="PANTHER" id="PTHR33542:SF5">
    <property type="entry name" value="FERROCHELATASE CHE1"/>
    <property type="match status" value="1"/>
</dbReference>
<evidence type="ECO:0000256" key="1">
    <source>
        <dbReference type="ARBA" id="ARBA00022723"/>
    </source>
</evidence>
<dbReference type="GO" id="GO:0016829">
    <property type="term" value="F:lyase activity"/>
    <property type="evidence" value="ECO:0007669"/>
    <property type="project" value="UniProtKB-KW"/>
</dbReference>
<keyword evidence="2" id="KW-0456">Lyase</keyword>
<dbReference type="SUPFAM" id="SSF53800">
    <property type="entry name" value="Chelatase"/>
    <property type="match status" value="1"/>
</dbReference>
<gene>
    <name evidence="3" type="ORF">Dac01nite_18070</name>
</gene>
<sequence>MSAILIGCAHGTRADAGQQTIRDLLDELRTAMDIEVREAYVDVQEPKIDAVIGDIATRPEGVAAVVVPILLAGGYHVYVDIAEAVEGRTDVRSAPALGPDPRLLQIVLERLDREGVPHDATVVLAAAGSSDPRSQADTELAADMLREHWNGPVRIGFAAGPSPSVADAVASAREFGEDGVVAVASYLLAPGLFQQRLHEAGADYVTGPLAPHPTLLEIISDRFHDALEP</sequence>
<accession>A0A919Q771</accession>
<organism evidence="3 4">
    <name type="scientific">Demequina activiva</name>
    <dbReference type="NCBI Taxonomy" id="1582364"/>
    <lineage>
        <taxon>Bacteria</taxon>
        <taxon>Bacillati</taxon>
        <taxon>Actinomycetota</taxon>
        <taxon>Actinomycetes</taxon>
        <taxon>Micrococcales</taxon>
        <taxon>Demequinaceae</taxon>
        <taxon>Demequina</taxon>
    </lineage>
</organism>
<dbReference type="RefSeq" id="WP_203656190.1">
    <property type="nucleotide sequence ID" value="NZ_BONR01000004.1"/>
</dbReference>
<evidence type="ECO:0000313" key="4">
    <source>
        <dbReference type="Proteomes" id="UP000652354"/>
    </source>
</evidence>
<dbReference type="InterPro" id="IPR002762">
    <property type="entry name" value="CbiX-like"/>
</dbReference>
<keyword evidence="1" id="KW-0479">Metal-binding</keyword>
<proteinExistence type="predicted"/>
<name>A0A919Q771_9MICO</name>
<dbReference type="EMBL" id="BONR01000004">
    <property type="protein sequence ID" value="GIG55055.1"/>
    <property type="molecule type" value="Genomic_DNA"/>
</dbReference>
<comment type="caution">
    <text evidence="3">The sequence shown here is derived from an EMBL/GenBank/DDBJ whole genome shotgun (WGS) entry which is preliminary data.</text>
</comment>
<evidence type="ECO:0000313" key="3">
    <source>
        <dbReference type="EMBL" id="GIG55055.1"/>
    </source>
</evidence>
<dbReference type="Pfam" id="PF01903">
    <property type="entry name" value="CbiX"/>
    <property type="match status" value="2"/>
</dbReference>
<reference evidence="3" key="1">
    <citation type="submission" date="2021-01" db="EMBL/GenBank/DDBJ databases">
        <title>Whole genome shotgun sequence of Demequina activiva NBRC 110675.</title>
        <authorList>
            <person name="Komaki H."/>
            <person name="Tamura T."/>
        </authorList>
    </citation>
    <scope>NUCLEOTIDE SEQUENCE</scope>
    <source>
        <strain evidence="3">NBRC 110675</strain>
    </source>
</reference>
<dbReference type="GO" id="GO:0046872">
    <property type="term" value="F:metal ion binding"/>
    <property type="evidence" value="ECO:0007669"/>
    <property type="project" value="UniProtKB-KW"/>
</dbReference>
<evidence type="ECO:0000256" key="2">
    <source>
        <dbReference type="ARBA" id="ARBA00023239"/>
    </source>
</evidence>
<dbReference type="Gene3D" id="3.40.50.1400">
    <property type="match status" value="2"/>
</dbReference>
<keyword evidence="4" id="KW-1185">Reference proteome</keyword>
<dbReference type="AlphaFoldDB" id="A0A919Q771"/>
<dbReference type="InterPro" id="IPR050963">
    <property type="entry name" value="Sirohydro_Cobaltochel/CbiX"/>
</dbReference>
<evidence type="ECO:0008006" key="5">
    <source>
        <dbReference type="Google" id="ProtNLM"/>
    </source>
</evidence>
<dbReference type="CDD" id="cd03414">
    <property type="entry name" value="CbiX_SirB_C"/>
    <property type="match status" value="1"/>
</dbReference>
<dbReference type="CDD" id="cd03416">
    <property type="entry name" value="CbiX_SirB_N"/>
    <property type="match status" value="1"/>
</dbReference>
<protein>
    <recommendedName>
        <fullName evidence="5">Sirohydrochlorin ferrochelatase</fullName>
    </recommendedName>
</protein>
<dbReference type="PANTHER" id="PTHR33542">
    <property type="entry name" value="SIROHYDROCHLORIN FERROCHELATASE, CHLOROPLASTIC"/>
    <property type="match status" value="1"/>
</dbReference>
<dbReference type="Proteomes" id="UP000652354">
    <property type="component" value="Unassembled WGS sequence"/>
</dbReference>